<name>A0A0S4N2G6_9BACT</name>
<proteinExistence type="predicted"/>
<gene>
    <name evidence="1" type="ORF">JGI1_00901</name>
</gene>
<evidence type="ECO:0000313" key="2">
    <source>
        <dbReference type="Proteomes" id="UP000320623"/>
    </source>
</evidence>
<dbReference type="RefSeq" id="WP_181180256.1">
    <property type="nucleotide sequence ID" value="NZ_FAOO01000005.1"/>
</dbReference>
<organism evidence="1 2">
    <name type="scientific">Candidatus Thermokryptus mobilis</name>
    <dbReference type="NCBI Taxonomy" id="1643428"/>
    <lineage>
        <taxon>Bacteria</taxon>
        <taxon>Pseudomonadati</taxon>
        <taxon>Candidatus Kryptoniota</taxon>
        <taxon>Candidatus Thermokryptus</taxon>
    </lineage>
</organism>
<dbReference type="EMBL" id="FAOO01000005">
    <property type="protein sequence ID" value="CUU04109.1"/>
    <property type="molecule type" value="Genomic_DNA"/>
</dbReference>
<accession>A0A0S4N2G6</accession>
<dbReference type="STRING" id="1643428.GCA_001442855_00878"/>
<keyword evidence="2" id="KW-1185">Reference proteome</keyword>
<dbReference type="AlphaFoldDB" id="A0A0S4N2G6"/>
<protein>
    <submittedName>
        <fullName evidence="1">Uncharacterized protein</fullName>
    </submittedName>
</protein>
<reference evidence="2" key="1">
    <citation type="submission" date="2015-11" db="EMBL/GenBank/DDBJ databases">
        <authorList>
            <person name="Varghese N."/>
        </authorList>
    </citation>
    <scope>NUCLEOTIDE SEQUENCE [LARGE SCALE GENOMIC DNA]</scope>
</reference>
<dbReference type="Proteomes" id="UP000320623">
    <property type="component" value="Unassembled WGS sequence"/>
</dbReference>
<evidence type="ECO:0000313" key="1">
    <source>
        <dbReference type="EMBL" id="CUU04109.1"/>
    </source>
</evidence>
<sequence>MKTGRAINKEELKNVLPELISEDADFSVLLLREEPVNGIELISLSTFLEIPIEFIL</sequence>